<comment type="caution">
    <text evidence="8">The sequence shown here is derived from an EMBL/GenBank/DDBJ whole genome shotgun (WGS) entry which is preliminary data.</text>
</comment>
<feature type="domain" description="FAD-binding PCMH-type" evidence="7">
    <location>
        <begin position="122"/>
        <end position="303"/>
    </location>
</feature>
<reference evidence="8 9" key="1">
    <citation type="journal article" date="2020" name="Microbiol. Resour. Announc.">
        <title>Draft Genome Sequence of a Cladosporium Species Isolated from the Mesophotic Ascidian Didemnum maculosum.</title>
        <authorList>
            <person name="Gioti A."/>
            <person name="Siaperas R."/>
            <person name="Nikolaivits E."/>
            <person name="Le Goff G."/>
            <person name="Ouazzani J."/>
            <person name="Kotoulas G."/>
            <person name="Topakas E."/>
        </authorList>
    </citation>
    <scope>NUCLEOTIDE SEQUENCE [LARGE SCALE GENOMIC DNA]</scope>
    <source>
        <strain evidence="8 9">TM138-S3</strain>
    </source>
</reference>
<evidence type="ECO:0000313" key="8">
    <source>
        <dbReference type="EMBL" id="KAL1587758.1"/>
    </source>
</evidence>
<proteinExistence type="inferred from homology"/>
<dbReference type="SUPFAM" id="SSF56176">
    <property type="entry name" value="FAD-binding/transporter-associated domain-like"/>
    <property type="match status" value="1"/>
</dbReference>
<dbReference type="InterPro" id="IPR006094">
    <property type="entry name" value="Oxid_FAD_bind_N"/>
</dbReference>
<gene>
    <name evidence="8" type="ORF">WHR41_03649</name>
</gene>
<evidence type="ECO:0000256" key="5">
    <source>
        <dbReference type="ARBA" id="ARBA00023002"/>
    </source>
</evidence>
<organism evidence="8 9">
    <name type="scientific">Cladosporium halotolerans</name>
    <dbReference type="NCBI Taxonomy" id="1052096"/>
    <lineage>
        <taxon>Eukaryota</taxon>
        <taxon>Fungi</taxon>
        <taxon>Dikarya</taxon>
        <taxon>Ascomycota</taxon>
        <taxon>Pezizomycotina</taxon>
        <taxon>Dothideomycetes</taxon>
        <taxon>Dothideomycetidae</taxon>
        <taxon>Cladosporiales</taxon>
        <taxon>Cladosporiaceae</taxon>
        <taxon>Cladosporium</taxon>
    </lineage>
</organism>
<name>A0AB34KSN9_9PEZI</name>
<comment type="similarity">
    <text evidence="2">Belongs to the oxygen-dependent FAD-linked oxidoreductase family.</text>
</comment>
<dbReference type="GO" id="GO:0071949">
    <property type="term" value="F:FAD binding"/>
    <property type="evidence" value="ECO:0007669"/>
    <property type="project" value="InterPro"/>
</dbReference>
<dbReference type="PANTHER" id="PTHR42973:SF39">
    <property type="entry name" value="FAD-BINDING PCMH-TYPE DOMAIN-CONTAINING PROTEIN"/>
    <property type="match status" value="1"/>
</dbReference>
<keyword evidence="9" id="KW-1185">Reference proteome</keyword>
<feature type="chain" id="PRO_5044240685" description="FAD-binding PCMH-type domain-containing protein" evidence="6">
    <location>
        <begin position="22"/>
        <end position="608"/>
    </location>
</feature>
<evidence type="ECO:0000256" key="2">
    <source>
        <dbReference type="ARBA" id="ARBA00005466"/>
    </source>
</evidence>
<keyword evidence="4" id="KW-0274">FAD</keyword>
<keyword evidence="3" id="KW-0285">Flavoprotein</keyword>
<dbReference type="Pfam" id="PF01565">
    <property type="entry name" value="FAD_binding_4"/>
    <property type="match status" value="1"/>
</dbReference>
<keyword evidence="6" id="KW-0732">Signal</keyword>
<evidence type="ECO:0000256" key="3">
    <source>
        <dbReference type="ARBA" id="ARBA00022630"/>
    </source>
</evidence>
<keyword evidence="5" id="KW-0560">Oxidoreductase</keyword>
<evidence type="ECO:0000256" key="4">
    <source>
        <dbReference type="ARBA" id="ARBA00022827"/>
    </source>
</evidence>
<dbReference type="EMBL" id="JAAQHG020000009">
    <property type="protein sequence ID" value="KAL1587758.1"/>
    <property type="molecule type" value="Genomic_DNA"/>
</dbReference>
<dbReference type="AlphaFoldDB" id="A0AB34KSN9"/>
<sequence>MVPAFIFRLAAFGAFPLTALASIERPQCKANPLESTWPRSTQWAALNESINGALISTSPVASSCWNGSNYDSPFSCQTVESNWSSSVFHASLPESIGAWIFANNSCVPPTASGYTEVQGCRLGGLPSYIVNATDEQQIATALRWASDRDVRVVVKGTGHDLNGRSSGAFALSIWTRHFRRLERKTAWKVPGPANTTQDVIIAGSGHGWGDVLDFALSQGRVVTTGQDPSVGLGGYIQGGGHGPLASTYGLAAQQVLQMTIVTPTGEVLIADDSQNTDLFWAIRGGGGGQYGIVTEYVIMHFTAPESVNFGSIMLAPLNEAGENASLDAAAVLFKALPNLMDQGVAGAMSLASGEAAGKFNPSAPSETKGAVATFAIWSFNMSESCLDGLIKPVADQMRAQGDNSTLSVSYSASNVGNYSTFCSSISGSNTAGAGGISSSRLLGRRHLEIPHATLRSNLERALVAQNETAGTYMTIGLSGGPGVINKPDSRFGAILPAWKSAYLHLLVGGASASPNATVSPTTALSENAEWIDAHKEKLWREWAPDSGSYMNEANPYNTHFKHDFYGANYERLLQIKHKYDPNQSLFVLSGVGSDKWEYNLQSGKLCRI</sequence>
<evidence type="ECO:0000256" key="6">
    <source>
        <dbReference type="SAM" id="SignalP"/>
    </source>
</evidence>
<dbReference type="GeneID" id="96005093"/>
<evidence type="ECO:0000259" key="7">
    <source>
        <dbReference type="PROSITE" id="PS51387"/>
    </source>
</evidence>
<dbReference type="Gene3D" id="3.30.465.10">
    <property type="match status" value="2"/>
</dbReference>
<dbReference type="InterPro" id="IPR050416">
    <property type="entry name" value="FAD-linked_Oxidoreductase"/>
</dbReference>
<dbReference type="InterPro" id="IPR012951">
    <property type="entry name" value="BBE"/>
</dbReference>
<dbReference type="InterPro" id="IPR016166">
    <property type="entry name" value="FAD-bd_PCMH"/>
</dbReference>
<dbReference type="Proteomes" id="UP000803884">
    <property type="component" value="Unassembled WGS sequence"/>
</dbReference>
<protein>
    <recommendedName>
        <fullName evidence="7">FAD-binding PCMH-type domain-containing protein</fullName>
    </recommendedName>
</protein>
<comment type="cofactor">
    <cofactor evidence="1">
        <name>FAD</name>
        <dbReference type="ChEBI" id="CHEBI:57692"/>
    </cofactor>
</comment>
<evidence type="ECO:0000313" key="9">
    <source>
        <dbReference type="Proteomes" id="UP000803884"/>
    </source>
</evidence>
<dbReference type="Pfam" id="PF08031">
    <property type="entry name" value="BBE"/>
    <property type="match status" value="1"/>
</dbReference>
<dbReference type="RefSeq" id="XP_069230863.1">
    <property type="nucleotide sequence ID" value="XM_069372255.1"/>
</dbReference>
<dbReference type="GO" id="GO:0016491">
    <property type="term" value="F:oxidoreductase activity"/>
    <property type="evidence" value="ECO:0007669"/>
    <property type="project" value="UniProtKB-KW"/>
</dbReference>
<feature type="signal peptide" evidence="6">
    <location>
        <begin position="1"/>
        <end position="21"/>
    </location>
</feature>
<dbReference type="PANTHER" id="PTHR42973">
    <property type="entry name" value="BINDING OXIDOREDUCTASE, PUTATIVE (AFU_ORTHOLOGUE AFUA_1G17690)-RELATED"/>
    <property type="match status" value="1"/>
</dbReference>
<dbReference type="PROSITE" id="PS51387">
    <property type="entry name" value="FAD_PCMH"/>
    <property type="match status" value="1"/>
</dbReference>
<dbReference type="InterPro" id="IPR016169">
    <property type="entry name" value="FAD-bd_PCMH_sub2"/>
</dbReference>
<evidence type="ECO:0000256" key="1">
    <source>
        <dbReference type="ARBA" id="ARBA00001974"/>
    </source>
</evidence>
<accession>A0AB34KSN9</accession>
<dbReference type="InterPro" id="IPR036318">
    <property type="entry name" value="FAD-bd_PCMH-like_sf"/>
</dbReference>